<gene>
    <name evidence="1" type="ORF">KDA27_26875</name>
</gene>
<accession>A0A956NIP2</accession>
<name>A0A956NIP2_UNCEI</name>
<dbReference type="EMBL" id="JAGQHS010000350">
    <property type="protein sequence ID" value="MCA9759447.1"/>
    <property type="molecule type" value="Genomic_DNA"/>
</dbReference>
<reference evidence="1" key="1">
    <citation type="submission" date="2020-04" db="EMBL/GenBank/DDBJ databases">
        <authorList>
            <person name="Zhang T."/>
        </authorList>
    </citation>
    <scope>NUCLEOTIDE SEQUENCE</scope>
    <source>
        <strain evidence="1">HKST-UBA02</strain>
    </source>
</reference>
<sequence>MRNGTKSRQRWIGFLAESLVLSAMLSALLVTTSPAVNSSGFMSSVDSGSSTRSLTDGNSHRLHTELELASVWQSRNDVQIPNEAPATRFSLVDLVGNGPVGAGRLTVRYDLAERHQLGLLLAPLQLKETGTPDSPVTFAGTTFAAGEEVEATYRFNSWRLGYRYLWHSGARAQAWVGFTAKIRDAEIRIDQGDQSSNDTDVGFVPLLHVAGTYRFTERWTGSTEVEALGGGPGRAIDGALKLRYGTPGGPGVSFGYRTIEGGANVSAVYNFAWLHYAVVSIDLSMF</sequence>
<proteinExistence type="predicted"/>
<protein>
    <submittedName>
        <fullName evidence="1">Uncharacterized protein</fullName>
    </submittedName>
</protein>
<evidence type="ECO:0000313" key="1">
    <source>
        <dbReference type="EMBL" id="MCA9759447.1"/>
    </source>
</evidence>
<evidence type="ECO:0000313" key="2">
    <source>
        <dbReference type="Proteomes" id="UP000739538"/>
    </source>
</evidence>
<reference evidence="1" key="2">
    <citation type="journal article" date="2021" name="Microbiome">
        <title>Successional dynamics and alternative stable states in a saline activated sludge microbial community over 9 years.</title>
        <authorList>
            <person name="Wang Y."/>
            <person name="Ye J."/>
            <person name="Ju F."/>
            <person name="Liu L."/>
            <person name="Boyd J.A."/>
            <person name="Deng Y."/>
            <person name="Parks D.H."/>
            <person name="Jiang X."/>
            <person name="Yin X."/>
            <person name="Woodcroft B.J."/>
            <person name="Tyson G.W."/>
            <person name="Hugenholtz P."/>
            <person name="Polz M.F."/>
            <person name="Zhang T."/>
        </authorList>
    </citation>
    <scope>NUCLEOTIDE SEQUENCE</scope>
    <source>
        <strain evidence="1">HKST-UBA02</strain>
    </source>
</reference>
<dbReference type="Proteomes" id="UP000739538">
    <property type="component" value="Unassembled WGS sequence"/>
</dbReference>
<comment type="caution">
    <text evidence="1">The sequence shown here is derived from an EMBL/GenBank/DDBJ whole genome shotgun (WGS) entry which is preliminary data.</text>
</comment>
<dbReference type="AlphaFoldDB" id="A0A956NIP2"/>
<organism evidence="1 2">
    <name type="scientific">Eiseniibacteriota bacterium</name>
    <dbReference type="NCBI Taxonomy" id="2212470"/>
    <lineage>
        <taxon>Bacteria</taxon>
        <taxon>Candidatus Eiseniibacteriota</taxon>
    </lineage>
</organism>